<name>A0A3N6QKH2_BRACR</name>
<proteinExistence type="predicted"/>
<reference evidence="1" key="1">
    <citation type="submission" date="2019-12" db="EMBL/GenBank/DDBJ databases">
        <title>Genome sequencing and annotation of Brassica cretica.</title>
        <authorList>
            <person name="Studholme D.J."/>
            <person name="Sarris P.F."/>
        </authorList>
    </citation>
    <scope>NUCLEOTIDE SEQUENCE</scope>
    <source>
        <strain evidence="1">PFS-001/15</strain>
        <tissue evidence="1">Leaf</tissue>
    </source>
</reference>
<accession>A0A3N6QKH2</accession>
<dbReference type="AlphaFoldDB" id="A0A3N6QKH2"/>
<sequence>MSDDIYVRRNLRRNSACFLVPDLVCSETNRTWHLLRTFRDNCVVLNVEKDRHVLKMSNIVACLDIILVYNVYFDVHLEKLKCVLLERQVQSQRNESIALVHQLEIWSFMNLRNGAVHGYRRDDPLSSQRPRQLDDWFRKKHEPKLLRQENHFDLIHDEEFSKLAMSHSFPNSFTTVPDFKISKPIFGDQFTCLMFAHVLDDYPKSFDPLFNVLSFRWKQAEEDDTTLVFL</sequence>
<evidence type="ECO:0000313" key="1">
    <source>
        <dbReference type="EMBL" id="KAF2617205.1"/>
    </source>
</evidence>
<protein>
    <submittedName>
        <fullName evidence="1">Uncharacterized protein</fullName>
    </submittedName>
</protein>
<dbReference type="EMBL" id="QGKW02000007">
    <property type="protein sequence ID" value="KAF2617205.1"/>
    <property type="molecule type" value="Genomic_DNA"/>
</dbReference>
<gene>
    <name evidence="1" type="ORF">F2Q68_00038467</name>
</gene>
<comment type="caution">
    <text evidence="1">The sequence shown here is derived from an EMBL/GenBank/DDBJ whole genome shotgun (WGS) entry which is preliminary data.</text>
</comment>
<dbReference type="Proteomes" id="UP000712281">
    <property type="component" value="Unassembled WGS sequence"/>
</dbReference>
<organism evidence="1 2">
    <name type="scientific">Brassica cretica</name>
    <name type="common">Mustard</name>
    <dbReference type="NCBI Taxonomy" id="69181"/>
    <lineage>
        <taxon>Eukaryota</taxon>
        <taxon>Viridiplantae</taxon>
        <taxon>Streptophyta</taxon>
        <taxon>Embryophyta</taxon>
        <taxon>Tracheophyta</taxon>
        <taxon>Spermatophyta</taxon>
        <taxon>Magnoliopsida</taxon>
        <taxon>eudicotyledons</taxon>
        <taxon>Gunneridae</taxon>
        <taxon>Pentapetalae</taxon>
        <taxon>rosids</taxon>
        <taxon>malvids</taxon>
        <taxon>Brassicales</taxon>
        <taxon>Brassicaceae</taxon>
        <taxon>Brassiceae</taxon>
        <taxon>Brassica</taxon>
    </lineage>
</organism>
<evidence type="ECO:0000313" key="2">
    <source>
        <dbReference type="Proteomes" id="UP000712281"/>
    </source>
</evidence>